<gene>
    <name evidence="1" type="ORF">ISN26_03845</name>
</gene>
<dbReference type="AlphaFoldDB" id="A0A930UF12"/>
<name>A0A930UF12_9GAMM</name>
<protein>
    <recommendedName>
        <fullName evidence="3">Lipoprotein</fullName>
    </recommendedName>
</protein>
<organism evidence="1 2">
    <name type="scientific">Candidatus Amphirhobacter heronislandensis</name>
    <dbReference type="NCBI Taxonomy" id="1732024"/>
    <lineage>
        <taxon>Bacteria</taxon>
        <taxon>Pseudomonadati</taxon>
        <taxon>Pseudomonadota</taxon>
        <taxon>Gammaproteobacteria</taxon>
        <taxon>Candidatus Tethybacterales</taxon>
        <taxon>Candidatus Tethybacteraceae</taxon>
        <taxon>Candidatus Amphirhobacter</taxon>
    </lineage>
</organism>
<sequence>MKKPLLILAVLILAGCSLPQRPGTLSCAFKGQAAELRAFLEQRGDVMVVVERLVCR</sequence>
<dbReference type="Proteomes" id="UP000604381">
    <property type="component" value="Unassembled WGS sequence"/>
</dbReference>
<accession>A0A930UF12</accession>
<keyword evidence="2" id="KW-1185">Reference proteome</keyword>
<evidence type="ECO:0000313" key="1">
    <source>
        <dbReference type="EMBL" id="MBF2735207.1"/>
    </source>
</evidence>
<dbReference type="PROSITE" id="PS51257">
    <property type="entry name" value="PROKAR_LIPOPROTEIN"/>
    <property type="match status" value="1"/>
</dbReference>
<evidence type="ECO:0008006" key="3">
    <source>
        <dbReference type="Google" id="ProtNLM"/>
    </source>
</evidence>
<evidence type="ECO:0000313" key="2">
    <source>
        <dbReference type="Proteomes" id="UP000604381"/>
    </source>
</evidence>
<comment type="caution">
    <text evidence="1">The sequence shown here is derived from an EMBL/GenBank/DDBJ whole genome shotgun (WGS) entry which is preliminary data.</text>
</comment>
<proteinExistence type="predicted"/>
<dbReference type="EMBL" id="JADHEI010000033">
    <property type="protein sequence ID" value="MBF2735207.1"/>
    <property type="molecule type" value="Genomic_DNA"/>
</dbReference>
<reference evidence="1" key="1">
    <citation type="submission" date="2020-10" db="EMBL/GenBank/DDBJ databases">
        <title>An improved Amphimedon queenslandica hologenome assembly reveals how three proteobacterial symbionts can extend the metabolic phenotypic of their marine sponge host.</title>
        <authorList>
            <person name="Degnan B."/>
            <person name="Degnan S."/>
            <person name="Xiang X."/>
        </authorList>
    </citation>
    <scope>NUCLEOTIDE SEQUENCE</scope>
    <source>
        <strain evidence="1">AqS2</strain>
    </source>
</reference>